<dbReference type="Proteomes" id="UP000199103">
    <property type="component" value="Chromosome I"/>
</dbReference>
<accession>A0A1H1SUA0</accession>
<feature type="signal peptide" evidence="1">
    <location>
        <begin position="1"/>
        <end position="24"/>
    </location>
</feature>
<dbReference type="RefSeq" id="WP_091524178.1">
    <property type="nucleotide sequence ID" value="NZ_LT629772.1"/>
</dbReference>
<protein>
    <submittedName>
        <fullName evidence="2">Uncharacterized protein</fullName>
    </submittedName>
</protein>
<evidence type="ECO:0000313" key="3">
    <source>
        <dbReference type="Proteomes" id="UP000199103"/>
    </source>
</evidence>
<dbReference type="AlphaFoldDB" id="A0A1H1SUA0"/>
<gene>
    <name evidence="2" type="ORF">SAMN04489812_2141</name>
</gene>
<feature type="chain" id="PRO_5038860214" evidence="1">
    <location>
        <begin position="25"/>
        <end position="146"/>
    </location>
</feature>
<keyword evidence="1" id="KW-0732">Signal</keyword>
<evidence type="ECO:0000313" key="2">
    <source>
        <dbReference type="EMBL" id="SDS51521.1"/>
    </source>
</evidence>
<keyword evidence="3" id="KW-1185">Reference proteome</keyword>
<name>A0A1H1SUA0_9ACTN</name>
<evidence type="ECO:0000256" key="1">
    <source>
        <dbReference type="SAM" id="SignalP"/>
    </source>
</evidence>
<organism evidence="2 3">
    <name type="scientific">Microlunatus soli</name>
    <dbReference type="NCBI Taxonomy" id="630515"/>
    <lineage>
        <taxon>Bacteria</taxon>
        <taxon>Bacillati</taxon>
        <taxon>Actinomycetota</taxon>
        <taxon>Actinomycetes</taxon>
        <taxon>Propionibacteriales</taxon>
        <taxon>Propionibacteriaceae</taxon>
        <taxon>Microlunatus</taxon>
    </lineage>
</organism>
<dbReference type="STRING" id="630515.SAMN04489812_2141"/>
<dbReference type="EMBL" id="LT629772">
    <property type="protein sequence ID" value="SDS51521.1"/>
    <property type="molecule type" value="Genomic_DNA"/>
</dbReference>
<reference evidence="2 3" key="1">
    <citation type="submission" date="2016-10" db="EMBL/GenBank/DDBJ databases">
        <authorList>
            <person name="de Groot N.N."/>
        </authorList>
    </citation>
    <scope>NUCLEOTIDE SEQUENCE [LARGE SCALE GENOMIC DNA]</scope>
    <source>
        <strain evidence="2 3">DSM 21800</strain>
    </source>
</reference>
<sequence length="146" mass="15697">MRRSTKLLLVGAAAAVASPGMLWASAPTSNADLPDSSNEWVAHGDYKAFFSHTGPEGETLKVWNPPGDGDAAVAYVTYAAMGDPGPDLKIESDRFVLTEPYHSYNLREGDSGKYDVPEQHHVYIKICRGYASIPGDNCDGYDTGVS</sequence>
<proteinExistence type="predicted"/>